<dbReference type="Gene3D" id="1.10.10.10">
    <property type="entry name" value="Winged helix-like DNA-binding domain superfamily/Winged helix DNA-binding domain"/>
    <property type="match status" value="1"/>
</dbReference>
<proteinExistence type="predicted"/>
<feature type="domain" description="Metallo-beta-lactamase" evidence="1">
    <location>
        <begin position="50"/>
        <end position="230"/>
    </location>
</feature>
<protein>
    <submittedName>
        <fullName evidence="2">Glyoxylase, beta-lactamase superfamily II</fullName>
    </submittedName>
</protein>
<dbReference type="STRING" id="564137.SAMN04488238_104374"/>
<evidence type="ECO:0000313" key="2">
    <source>
        <dbReference type="EMBL" id="SDW98577.1"/>
    </source>
</evidence>
<dbReference type="EMBL" id="FNOM01000004">
    <property type="protein sequence ID" value="SDW98577.1"/>
    <property type="molecule type" value="Genomic_DNA"/>
</dbReference>
<dbReference type="InterPro" id="IPR001279">
    <property type="entry name" value="Metallo-B-lactamas"/>
</dbReference>
<dbReference type="Gene3D" id="3.60.15.10">
    <property type="entry name" value="Ribonuclease Z/Hydroxyacylglutathione hydrolase-like"/>
    <property type="match status" value="1"/>
</dbReference>
<dbReference type="SMART" id="SM00849">
    <property type="entry name" value="Lactamase_B"/>
    <property type="match status" value="1"/>
</dbReference>
<reference evidence="2 3" key="1">
    <citation type="submission" date="2016-10" db="EMBL/GenBank/DDBJ databases">
        <authorList>
            <person name="de Groot N.N."/>
        </authorList>
    </citation>
    <scope>NUCLEOTIDE SEQUENCE [LARGE SCALE GENOMIC DNA]</scope>
    <source>
        <strain evidence="2 3">CGMCC 1.8894</strain>
    </source>
</reference>
<dbReference type="Proteomes" id="UP000198539">
    <property type="component" value="Unassembled WGS sequence"/>
</dbReference>
<dbReference type="SUPFAM" id="SSF56281">
    <property type="entry name" value="Metallo-hydrolase/oxidoreductase"/>
    <property type="match status" value="1"/>
</dbReference>
<organism evidence="2 3">
    <name type="scientific">Roseicitreum antarcticum</name>
    <dbReference type="NCBI Taxonomy" id="564137"/>
    <lineage>
        <taxon>Bacteria</taxon>
        <taxon>Pseudomonadati</taxon>
        <taxon>Pseudomonadota</taxon>
        <taxon>Alphaproteobacteria</taxon>
        <taxon>Rhodobacterales</taxon>
        <taxon>Paracoccaceae</taxon>
        <taxon>Roseicitreum</taxon>
    </lineage>
</organism>
<dbReference type="CDD" id="cd16278">
    <property type="entry name" value="metallo-hydrolase-like_MBL-fold"/>
    <property type="match status" value="1"/>
</dbReference>
<keyword evidence="3" id="KW-1185">Reference proteome</keyword>
<dbReference type="PANTHER" id="PTHR23131">
    <property type="entry name" value="ENDORIBONUCLEASE LACTB2"/>
    <property type="match status" value="1"/>
</dbReference>
<dbReference type="Pfam" id="PF00753">
    <property type="entry name" value="Lactamase_B"/>
    <property type="match status" value="1"/>
</dbReference>
<dbReference type="PANTHER" id="PTHR23131:SF0">
    <property type="entry name" value="ENDORIBONUCLEASE LACTB2"/>
    <property type="match status" value="1"/>
</dbReference>
<dbReference type="InterPro" id="IPR036866">
    <property type="entry name" value="RibonucZ/Hydroxyglut_hydro"/>
</dbReference>
<evidence type="ECO:0000313" key="3">
    <source>
        <dbReference type="Proteomes" id="UP000198539"/>
    </source>
</evidence>
<name>A0A1H2Y095_9RHOB</name>
<gene>
    <name evidence="2" type="ORF">SAMN04488238_104374</name>
</gene>
<dbReference type="Pfam" id="PF17778">
    <property type="entry name" value="WHD_BLACT"/>
    <property type="match status" value="1"/>
</dbReference>
<evidence type="ECO:0000259" key="1">
    <source>
        <dbReference type="SMART" id="SM00849"/>
    </source>
</evidence>
<dbReference type="InterPro" id="IPR036388">
    <property type="entry name" value="WH-like_DNA-bd_sf"/>
</dbReference>
<dbReference type="InterPro" id="IPR050662">
    <property type="entry name" value="Sec-metab_biosynth-thioest"/>
</dbReference>
<sequence>MQSYPGLYHVSRLAHGLFLWARAVTGAVDQPASGVRRVLAPNPSAMCAEGTNTYILGEGAVVVIDPGPAIPRHVDTVLAALSPGEVVVAICVTHSHLDHSAAAPTLAQRTGAPVCAFGGPGAGRSAVMADLAQRGLSEGGEGLDHNFRPDRILRDGDAVDFGAERLGALWTPGHCSNHLSFLWRGIGFSGDHVMGWASSLISPPDGDLTAYMDSLTLLEAAAPGVLLPGHGAPVADPAARIAALRHHRQARGASILAALHSGIDTVPALTRHIYTETPAALRPAAERNVFAHLIDLCRKNQAQALGDLAFAARFVPGLGGRNSDK</sequence>
<dbReference type="InterPro" id="IPR041516">
    <property type="entry name" value="LACTB2_WH"/>
</dbReference>
<accession>A0A1H2Y095</accession>
<dbReference type="AlphaFoldDB" id="A0A1H2Y095"/>